<comment type="caution">
    <text evidence="7">The sequence shown here is derived from an EMBL/GenBank/DDBJ whole genome shotgun (WGS) entry which is preliminary data.</text>
</comment>
<keyword evidence="2 5" id="KW-0285">Flavoprotein</keyword>
<reference evidence="7 8" key="1">
    <citation type="submission" date="2023-07" db="EMBL/GenBank/DDBJ databases">
        <title>Sequencing the genomes of 1000 actinobacteria strains.</title>
        <authorList>
            <person name="Klenk H.-P."/>
        </authorList>
    </citation>
    <scope>NUCLEOTIDE SEQUENCE [LARGE SCALE GENOMIC DNA]</scope>
    <source>
        <strain evidence="7 8">DSM 19515</strain>
    </source>
</reference>
<dbReference type="InterPro" id="IPR029479">
    <property type="entry name" value="Nitroreductase"/>
</dbReference>
<dbReference type="PANTHER" id="PTHR43425:SF2">
    <property type="entry name" value="OXYGEN-INSENSITIVE NADPH NITROREDUCTASE"/>
    <property type="match status" value="1"/>
</dbReference>
<dbReference type="EMBL" id="JAUSQL010000001">
    <property type="protein sequence ID" value="MDP9832754.1"/>
    <property type="molecule type" value="Genomic_DNA"/>
</dbReference>
<protein>
    <submittedName>
        <fullName evidence="7">Nitroreductase</fullName>
    </submittedName>
</protein>
<keyword evidence="5" id="KW-0521">NADP</keyword>
<dbReference type="Pfam" id="PF00881">
    <property type="entry name" value="Nitroreductase"/>
    <property type="match status" value="1"/>
</dbReference>
<feature type="domain" description="Nitroreductase" evidence="6">
    <location>
        <begin position="11"/>
        <end position="163"/>
    </location>
</feature>
<dbReference type="RefSeq" id="WP_307634983.1">
    <property type="nucleotide sequence ID" value="NZ_CP133407.1"/>
</dbReference>
<gene>
    <name evidence="7" type="ORF">J2S45_001433</name>
</gene>
<dbReference type="PIRSF" id="PIRSF005426">
    <property type="entry name" value="Frp"/>
    <property type="match status" value="1"/>
</dbReference>
<evidence type="ECO:0000256" key="4">
    <source>
        <dbReference type="ARBA" id="ARBA00023002"/>
    </source>
</evidence>
<keyword evidence="8" id="KW-1185">Reference proteome</keyword>
<evidence type="ECO:0000256" key="2">
    <source>
        <dbReference type="ARBA" id="ARBA00022630"/>
    </source>
</evidence>
<evidence type="ECO:0000313" key="7">
    <source>
        <dbReference type="EMBL" id="MDP9832754.1"/>
    </source>
</evidence>
<evidence type="ECO:0000256" key="1">
    <source>
        <dbReference type="ARBA" id="ARBA00008366"/>
    </source>
</evidence>
<organism evidence="7 8">
    <name type="scientific">Trueperella abortisuis</name>
    <dbReference type="NCBI Taxonomy" id="445930"/>
    <lineage>
        <taxon>Bacteria</taxon>
        <taxon>Bacillati</taxon>
        <taxon>Actinomycetota</taxon>
        <taxon>Actinomycetes</taxon>
        <taxon>Actinomycetales</taxon>
        <taxon>Actinomycetaceae</taxon>
        <taxon>Trueperella</taxon>
    </lineage>
</organism>
<evidence type="ECO:0000259" key="6">
    <source>
        <dbReference type="Pfam" id="PF00881"/>
    </source>
</evidence>
<dbReference type="PANTHER" id="PTHR43425">
    <property type="entry name" value="OXYGEN-INSENSITIVE NADPH NITROREDUCTASE"/>
    <property type="match status" value="1"/>
</dbReference>
<evidence type="ECO:0000256" key="3">
    <source>
        <dbReference type="ARBA" id="ARBA00022643"/>
    </source>
</evidence>
<accession>A0ABT9PK43</accession>
<comment type="similarity">
    <text evidence="1 5">Belongs to the flavin oxidoreductase frp family.</text>
</comment>
<keyword evidence="3 5" id="KW-0288">FMN</keyword>
<evidence type="ECO:0000256" key="5">
    <source>
        <dbReference type="PIRNR" id="PIRNR005426"/>
    </source>
</evidence>
<dbReference type="InterPro" id="IPR000415">
    <property type="entry name" value="Nitroreductase-like"/>
</dbReference>
<keyword evidence="4 5" id="KW-0560">Oxidoreductase</keyword>
<dbReference type="SUPFAM" id="SSF55469">
    <property type="entry name" value="FMN-dependent nitroreductase-like"/>
    <property type="match status" value="1"/>
</dbReference>
<dbReference type="Proteomes" id="UP001230145">
    <property type="component" value="Unassembled WGS sequence"/>
</dbReference>
<dbReference type="Gene3D" id="3.40.109.10">
    <property type="entry name" value="NADH Oxidase"/>
    <property type="match status" value="1"/>
</dbReference>
<proteinExistence type="inferred from homology"/>
<sequence length="250" mass="28023">MNTTIETQLAHRSIREFTAEQIPEQTMDTLFEVAMRTSTSRGLQHAALIRVKDQAKREELASIGKQPYIARAPELIVGIVDARRSVRIREEQGLDPAPAASAAAFREGFTDAVLMIQSMSVAAESLGLGVTHLGSILNDYGRLIEELALPRYTFPALGMMLGYPAQSPQLKPRIPARLRVMTDAYREPDSWMDALHDYDAEMHTYYDLRDANRRVDAFTTQVARIAMPEPSVNFFRYVEGQGFDMGLGEQ</sequence>
<evidence type="ECO:0000313" key="8">
    <source>
        <dbReference type="Proteomes" id="UP001230145"/>
    </source>
</evidence>
<dbReference type="InterPro" id="IPR016446">
    <property type="entry name" value="Flavin_OxRdtase_Frp"/>
</dbReference>
<name>A0ABT9PK43_9ACTO</name>